<sequence length="285" mass="33226">MAGYLKIPRDLFNSDEWKERRVFGKIEAQVDLLQMAAYVDGRVVHCATRDVVLQRGQLLTTMRFLADRWGWSAATVYRYLQSLRNSNRNNIRIQIETAVETGRTLITICDYGKWDLDGVANETTDATPFETACETPDETLSEIKYSNTGEIQDRESTISQLVSDFKIACARADTREDARRIHRELWRAGCWDKSSEVWKSLGKEYQFLVMVWMYYPDLQMKIDAPLITWQSRDLVGHYKPGDLMRTVEAMANKKGIEKTVASVHRTLRIWLRQDWEINGRKDKRE</sequence>
<name>A0A8S5M369_9CAUD</name>
<protein>
    <submittedName>
        <fullName evidence="1">Replisome organizer</fullName>
    </submittedName>
</protein>
<proteinExistence type="predicted"/>
<reference evidence="1" key="1">
    <citation type="journal article" date="2021" name="Proc. Natl. Acad. Sci. U.S.A.">
        <title>A Catalog of Tens of Thousands of Viruses from Human Metagenomes Reveals Hidden Associations with Chronic Diseases.</title>
        <authorList>
            <person name="Tisza M.J."/>
            <person name="Buck C.B."/>
        </authorList>
    </citation>
    <scope>NUCLEOTIDE SEQUENCE</scope>
    <source>
        <strain evidence="1">Ctqpo8</strain>
    </source>
</reference>
<evidence type="ECO:0000313" key="1">
    <source>
        <dbReference type="EMBL" id="DAD76515.1"/>
    </source>
</evidence>
<organism evidence="1">
    <name type="scientific">Siphoviridae sp. ctqpo8</name>
    <dbReference type="NCBI Taxonomy" id="2826469"/>
    <lineage>
        <taxon>Viruses</taxon>
        <taxon>Duplodnaviria</taxon>
        <taxon>Heunggongvirae</taxon>
        <taxon>Uroviricota</taxon>
        <taxon>Caudoviricetes</taxon>
    </lineage>
</organism>
<dbReference type="EMBL" id="BK014804">
    <property type="protein sequence ID" value="DAD76515.1"/>
    <property type="molecule type" value="Genomic_DNA"/>
</dbReference>
<accession>A0A8S5M369</accession>